<protein>
    <submittedName>
        <fullName evidence="2">Uncharacterized protein</fullName>
    </submittedName>
</protein>
<dbReference type="Proteomes" id="UP000185511">
    <property type="component" value="Chromosome"/>
</dbReference>
<keyword evidence="3" id="KW-1185">Reference proteome</keyword>
<keyword evidence="1" id="KW-1133">Transmembrane helix</keyword>
<evidence type="ECO:0000313" key="3">
    <source>
        <dbReference type="Proteomes" id="UP000185511"/>
    </source>
</evidence>
<name>A0AAC9PT58_9PSEU</name>
<sequence>MGNQFLSGVLDTAGDHLFPVVATTGIVLLGFGALDCAWRCWRESHPRRRSPSRRDWARIRAAETRVAANR</sequence>
<keyword evidence="1" id="KW-0472">Membrane</keyword>
<dbReference type="AlphaFoldDB" id="A0AAC9PT58"/>
<proteinExistence type="predicted"/>
<dbReference type="EMBL" id="CP016076">
    <property type="protein sequence ID" value="APU15682.1"/>
    <property type="molecule type" value="Genomic_DNA"/>
</dbReference>
<accession>A0AAC9PT58</accession>
<organism evidence="2 3">
    <name type="scientific">Actinoalloteichus fjordicus</name>
    <dbReference type="NCBI Taxonomy" id="1612552"/>
    <lineage>
        <taxon>Bacteria</taxon>
        <taxon>Bacillati</taxon>
        <taxon>Actinomycetota</taxon>
        <taxon>Actinomycetes</taxon>
        <taxon>Pseudonocardiales</taxon>
        <taxon>Pseudonocardiaceae</taxon>
        <taxon>Actinoalloteichus</taxon>
    </lineage>
</organism>
<keyword evidence="1" id="KW-0812">Transmembrane</keyword>
<feature type="transmembrane region" description="Helical" evidence="1">
    <location>
        <begin position="20"/>
        <end position="41"/>
    </location>
</feature>
<evidence type="ECO:0000256" key="1">
    <source>
        <dbReference type="SAM" id="Phobius"/>
    </source>
</evidence>
<reference evidence="3" key="1">
    <citation type="submission" date="2016-06" db="EMBL/GenBank/DDBJ databases">
        <title>Complete genome sequence of Actinoalloteichus fjordicus DSM 46855 (=ADI127-17), type strain of the new species Actinoalloteichus fjordicus.</title>
        <authorList>
            <person name="Ruckert C."/>
            <person name="Nouioui I."/>
            <person name="Willmese J."/>
            <person name="van Wezel G."/>
            <person name="Klenk H.-P."/>
            <person name="Kalinowski J."/>
            <person name="Zotchev S.B."/>
        </authorList>
    </citation>
    <scope>NUCLEOTIDE SEQUENCE [LARGE SCALE GENOMIC DNA]</scope>
    <source>
        <strain evidence="3">ADI127-7</strain>
    </source>
</reference>
<evidence type="ECO:0000313" key="2">
    <source>
        <dbReference type="EMBL" id="APU15682.1"/>
    </source>
</evidence>
<gene>
    <name evidence="2" type="ORF">UA74_18270</name>
</gene>
<dbReference type="KEGG" id="acad:UA74_18270"/>